<dbReference type="GO" id="GO:0005739">
    <property type="term" value="C:mitochondrion"/>
    <property type="evidence" value="ECO:0007669"/>
    <property type="project" value="UniProtKB-SubCell"/>
</dbReference>
<protein>
    <recommendedName>
        <fullName evidence="8">Large ribosomal subunit protein mL67</fullName>
    </recommendedName>
</protein>
<evidence type="ECO:0000313" key="9">
    <source>
        <dbReference type="EMBL" id="KAA6408572.1"/>
    </source>
</evidence>
<evidence type="ECO:0000256" key="8">
    <source>
        <dbReference type="ARBA" id="ARBA00035185"/>
    </source>
</evidence>
<comment type="subcellular location">
    <subcellularLocation>
        <location evidence="1">Mitochondrion</location>
    </subcellularLocation>
</comment>
<dbReference type="GO" id="GO:1990904">
    <property type="term" value="C:ribonucleoprotein complex"/>
    <property type="evidence" value="ECO:0007669"/>
    <property type="project" value="UniProtKB-KW"/>
</dbReference>
<evidence type="ECO:0000256" key="1">
    <source>
        <dbReference type="ARBA" id="ARBA00004173"/>
    </source>
</evidence>
<evidence type="ECO:0000313" key="10">
    <source>
        <dbReference type="Proteomes" id="UP000324767"/>
    </source>
</evidence>
<evidence type="ECO:0000256" key="7">
    <source>
        <dbReference type="ARBA" id="ARBA00023274"/>
    </source>
</evidence>
<dbReference type="GO" id="GO:0000150">
    <property type="term" value="F:DNA strand exchange activity"/>
    <property type="evidence" value="ECO:0007669"/>
    <property type="project" value="InterPro"/>
</dbReference>
<comment type="caution">
    <text evidence="9">The sequence shown here is derived from an EMBL/GenBank/DDBJ whole genome shotgun (WGS) entry which is preliminary data.</text>
</comment>
<proteinExistence type="inferred from homology"/>
<keyword evidence="7" id="KW-0687">Ribonucleoprotein</keyword>
<keyword evidence="6" id="KW-0804">Transcription</keyword>
<dbReference type="Proteomes" id="UP000324767">
    <property type="component" value="Unassembled WGS sequence"/>
</dbReference>
<reference evidence="9 10" key="1">
    <citation type="submission" date="2019-09" db="EMBL/GenBank/DDBJ databases">
        <title>The hologenome of the rock-dwelling lichen Lasallia pustulata.</title>
        <authorList>
            <person name="Greshake Tzovaras B."/>
            <person name="Segers F."/>
            <person name="Bicker A."/>
            <person name="Dal Grande F."/>
            <person name="Otte J."/>
            <person name="Hankeln T."/>
            <person name="Schmitt I."/>
            <person name="Ebersberger I."/>
        </authorList>
    </citation>
    <scope>NUCLEOTIDE SEQUENCE [LARGE SCALE GENOMIC DNA]</scope>
    <source>
        <strain evidence="9">A1-1</strain>
    </source>
</reference>
<dbReference type="OrthoDB" id="5333655at2759"/>
<keyword evidence="3" id="KW-0689">Ribosomal protein</keyword>
<gene>
    <name evidence="9" type="ORF">FRX48_07654</name>
</gene>
<evidence type="ECO:0000256" key="6">
    <source>
        <dbReference type="ARBA" id="ARBA00023163"/>
    </source>
</evidence>
<dbReference type="AlphaFoldDB" id="A0A5M8PIY9"/>
<dbReference type="PANTHER" id="PTHR28184">
    <property type="entry name" value="MITOCHONDRIAL HOMOLOGOUS RECOMBINATION PROTEIN 1"/>
    <property type="match status" value="1"/>
</dbReference>
<sequence>MARTPTPKTVTKHGQNIFIYNNIRTNQVIYSLTRTLNNHHSLKQLPFLGKNTIPPTLRKDLWHPLAHLHFPSPPGGLLAYRHLLEYRRLHETAYPLSLITQPAGTPHAGQLMSRKSRARVLMDQKANAVADVAAVLGGRRGSGGAGGRGRRACALAGRI</sequence>
<dbReference type="Pfam" id="PF12829">
    <property type="entry name" value="Mhr1"/>
    <property type="match status" value="1"/>
</dbReference>
<name>A0A5M8PIY9_9LECA</name>
<dbReference type="EMBL" id="VXIT01000013">
    <property type="protein sequence ID" value="KAA6408572.1"/>
    <property type="molecule type" value="Genomic_DNA"/>
</dbReference>
<evidence type="ECO:0000256" key="4">
    <source>
        <dbReference type="ARBA" id="ARBA00023015"/>
    </source>
</evidence>
<dbReference type="InterPro" id="IPR024629">
    <property type="entry name" value="Ribosomal_mL67"/>
</dbReference>
<evidence type="ECO:0000256" key="2">
    <source>
        <dbReference type="ARBA" id="ARBA00010741"/>
    </source>
</evidence>
<comment type="similarity">
    <text evidence="2">Belongs to the mitochondrion-specific ribosomal protein mL67 family.</text>
</comment>
<evidence type="ECO:0000256" key="3">
    <source>
        <dbReference type="ARBA" id="ARBA00022980"/>
    </source>
</evidence>
<keyword evidence="4" id="KW-0805">Transcription regulation</keyword>
<evidence type="ECO:0000256" key="5">
    <source>
        <dbReference type="ARBA" id="ARBA00023128"/>
    </source>
</evidence>
<dbReference type="GO" id="GO:0005840">
    <property type="term" value="C:ribosome"/>
    <property type="evidence" value="ECO:0007669"/>
    <property type="project" value="UniProtKB-KW"/>
</dbReference>
<accession>A0A5M8PIY9</accession>
<dbReference type="PANTHER" id="PTHR28184:SF1">
    <property type="entry name" value="LARGE RIBOSOMAL SUBUNIT PROTEIN ML67"/>
    <property type="match status" value="1"/>
</dbReference>
<organism evidence="9 10">
    <name type="scientific">Lasallia pustulata</name>
    <dbReference type="NCBI Taxonomy" id="136370"/>
    <lineage>
        <taxon>Eukaryota</taxon>
        <taxon>Fungi</taxon>
        <taxon>Dikarya</taxon>
        <taxon>Ascomycota</taxon>
        <taxon>Pezizomycotina</taxon>
        <taxon>Lecanoromycetes</taxon>
        <taxon>OSLEUM clade</taxon>
        <taxon>Umbilicariomycetidae</taxon>
        <taxon>Umbilicariales</taxon>
        <taxon>Umbilicariaceae</taxon>
        <taxon>Lasallia</taxon>
    </lineage>
</organism>
<keyword evidence="5" id="KW-0496">Mitochondrion</keyword>
<dbReference type="GO" id="GO:0003697">
    <property type="term" value="F:single-stranded DNA binding"/>
    <property type="evidence" value="ECO:0007669"/>
    <property type="project" value="InterPro"/>
</dbReference>
<dbReference type="GO" id="GO:0003735">
    <property type="term" value="F:structural constituent of ribosome"/>
    <property type="evidence" value="ECO:0007669"/>
    <property type="project" value="TreeGrafter"/>
</dbReference>